<dbReference type="Pfam" id="PF13377">
    <property type="entry name" value="Peripla_BP_3"/>
    <property type="match status" value="1"/>
</dbReference>
<dbReference type="EMBL" id="AZCN01000017">
    <property type="protein sequence ID" value="KRK18346.1"/>
    <property type="molecule type" value="Genomic_DNA"/>
</dbReference>
<dbReference type="PANTHER" id="PTHR30146:SF95">
    <property type="entry name" value="RIBOSE OPERON REPRESSOR"/>
    <property type="match status" value="1"/>
</dbReference>
<dbReference type="SMART" id="SM00354">
    <property type="entry name" value="HTH_LACI"/>
    <property type="match status" value="1"/>
</dbReference>
<organism evidence="6 7">
    <name type="scientific">Loigolactobacillus coryniformis subsp. coryniformis KCTC 3167 = DSM 20001</name>
    <dbReference type="NCBI Taxonomy" id="913848"/>
    <lineage>
        <taxon>Bacteria</taxon>
        <taxon>Bacillati</taxon>
        <taxon>Bacillota</taxon>
        <taxon>Bacilli</taxon>
        <taxon>Lactobacillales</taxon>
        <taxon>Lactobacillaceae</taxon>
        <taxon>Loigolactobacillus</taxon>
    </lineage>
</organism>
<sequence length="327" mass="36666">MNRKLSIKEIAQLTGVSTATVSRVINNNGRFSEETRKRVQNIIEKYGYEPNRVAKSLRINKSNTVGIIVPDITNSFFSSTVQQIEAYLFEHGYSTIICNTAHNQEKESQYLKVLESEMVDGIIIISGAIDFKSTDLHSKLPLICIDRNPKDNDVLFVGSDHYAGAVLATEYLLKQTQDITIMSPKQKSVATLERLRGFQDVTKKNTQITSTVFLYDDVEEPIQHFLIQKRNTASVFGIFANSDDLAAKILLQAHLLGIQIPEQLKLVGFDDAPIAQVCYPQLTTVRQNKKEIAELASERLIKLIHNLPIKGKKNIQVPVKLVVRGTA</sequence>
<evidence type="ECO:0000256" key="1">
    <source>
        <dbReference type="ARBA" id="ARBA00022491"/>
    </source>
</evidence>
<dbReference type="Pfam" id="PF00356">
    <property type="entry name" value="LacI"/>
    <property type="match status" value="1"/>
</dbReference>
<dbReference type="GO" id="GO:0003700">
    <property type="term" value="F:DNA-binding transcription factor activity"/>
    <property type="evidence" value="ECO:0007669"/>
    <property type="project" value="TreeGrafter"/>
</dbReference>
<dbReference type="RefSeq" id="WP_010011951.1">
    <property type="nucleotide sequence ID" value="NZ_AZCN01000017.1"/>
</dbReference>
<evidence type="ECO:0000256" key="3">
    <source>
        <dbReference type="ARBA" id="ARBA00023125"/>
    </source>
</evidence>
<dbReference type="InterPro" id="IPR010982">
    <property type="entry name" value="Lambda_DNA-bd_dom_sf"/>
</dbReference>
<dbReference type="InterPro" id="IPR000843">
    <property type="entry name" value="HTH_LacI"/>
</dbReference>
<keyword evidence="2" id="KW-0805">Transcription regulation</keyword>
<evidence type="ECO:0000259" key="5">
    <source>
        <dbReference type="PROSITE" id="PS50932"/>
    </source>
</evidence>
<dbReference type="eggNOG" id="COG1609">
    <property type="taxonomic scope" value="Bacteria"/>
</dbReference>
<evidence type="ECO:0000313" key="6">
    <source>
        <dbReference type="EMBL" id="KRK18346.1"/>
    </source>
</evidence>
<dbReference type="GeneID" id="65917867"/>
<dbReference type="PROSITE" id="PS00356">
    <property type="entry name" value="HTH_LACI_1"/>
    <property type="match status" value="1"/>
</dbReference>
<dbReference type="SUPFAM" id="SSF47413">
    <property type="entry name" value="lambda repressor-like DNA-binding domains"/>
    <property type="match status" value="1"/>
</dbReference>
<protein>
    <submittedName>
        <fullName evidence="6">LacI family transcription regulator</fullName>
    </submittedName>
</protein>
<accession>A0A0R1FGJ2</accession>
<dbReference type="AlphaFoldDB" id="A0A0R1FGJ2"/>
<dbReference type="Proteomes" id="UP000051181">
    <property type="component" value="Unassembled WGS sequence"/>
</dbReference>
<dbReference type="CDD" id="cd01392">
    <property type="entry name" value="HTH_LacI"/>
    <property type="match status" value="1"/>
</dbReference>
<keyword evidence="1" id="KW-0678">Repressor</keyword>
<evidence type="ECO:0000313" key="7">
    <source>
        <dbReference type="Proteomes" id="UP000051181"/>
    </source>
</evidence>
<dbReference type="SUPFAM" id="SSF53822">
    <property type="entry name" value="Periplasmic binding protein-like I"/>
    <property type="match status" value="1"/>
</dbReference>
<dbReference type="PANTHER" id="PTHR30146">
    <property type="entry name" value="LACI-RELATED TRANSCRIPTIONAL REPRESSOR"/>
    <property type="match status" value="1"/>
</dbReference>
<name>A0A0R1FGJ2_9LACO</name>
<gene>
    <name evidence="6" type="ORF">FD22_GL000615</name>
</gene>
<feature type="domain" description="HTH lacI-type" evidence="5">
    <location>
        <begin position="5"/>
        <end position="59"/>
    </location>
</feature>
<comment type="caution">
    <text evidence="6">The sequence shown here is derived from an EMBL/GenBank/DDBJ whole genome shotgun (WGS) entry which is preliminary data.</text>
</comment>
<keyword evidence="3" id="KW-0238">DNA-binding</keyword>
<proteinExistence type="predicted"/>
<dbReference type="PROSITE" id="PS50932">
    <property type="entry name" value="HTH_LACI_2"/>
    <property type="match status" value="1"/>
</dbReference>
<dbReference type="Gene3D" id="3.40.50.2300">
    <property type="match status" value="2"/>
</dbReference>
<evidence type="ECO:0000256" key="2">
    <source>
        <dbReference type="ARBA" id="ARBA00023015"/>
    </source>
</evidence>
<reference evidence="6 7" key="1">
    <citation type="journal article" date="2015" name="Genome Announc.">
        <title>Expanding the biotechnology potential of lactobacilli through comparative genomics of 213 strains and associated genera.</title>
        <authorList>
            <person name="Sun Z."/>
            <person name="Harris H.M."/>
            <person name="McCann A."/>
            <person name="Guo C."/>
            <person name="Argimon S."/>
            <person name="Zhang W."/>
            <person name="Yang X."/>
            <person name="Jeffery I.B."/>
            <person name="Cooney J.C."/>
            <person name="Kagawa T.F."/>
            <person name="Liu W."/>
            <person name="Song Y."/>
            <person name="Salvetti E."/>
            <person name="Wrobel A."/>
            <person name="Rasinkangas P."/>
            <person name="Parkhill J."/>
            <person name="Rea M.C."/>
            <person name="O'Sullivan O."/>
            <person name="Ritari J."/>
            <person name="Douillard F.P."/>
            <person name="Paul Ross R."/>
            <person name="Yang R."/>
            <person name="Briner A.E."/>
            <person name="Felis G.E."/>
            <person name="de Vos W.M."/>
            <person name="Barrangou R."/>
            <person name="Klaenhammer T.R."/>
            <person name="Caufield P.W."/>
            <person name="Cui Y."/>
            <person name="Zhang H."/>
            <person name="O'Toole P.W."/>
        </authorList>
    </citation>
    <scope>NUCLEOTIDE SEQUENCE [LARGE SCALE GENOMIC DNA]</scope>
    <source>
        <strain evidence="6 7">DSM 20001</strain>
    </source>
</reference>
<keyword evidence="4" id="KW-0804">Transcription</keyword>
<dbReference type="Gene3D" id="1.10.260.40">
    <property type="entry name" value="lambda repressor-like DNA-binding domains"/>
    <property type="match status" value="1"/>
</dbReference>
<dbReference type="GO" id="GO:0000976">
    <property type="term" value="F:transcription cis-regulatory region binding"/>
    <property type="evidence" value="ECO:0007669"/>
    <property type="project" value="TreeGrafter"/>
</dbReference>
<dbReference type="InterPro" id="IPR028082">
    <property type="entry name" value="Peripla_BP_I"/>
</dbReference>
<dbReference type="PATRIC" id="fig|913848.6.peg.633"/>
<dbReference type="CDD" id="cd06291">
    <property type="entry name" value="PBP1_Qymf-like"/>
    <property type="match status" value="1"/>
</dbReference>
<evidence type="ECO:0000256" key="4">
    <source>
        <dbReference type="ARBA" id="ARBA00023163"/>
    </source>
</evidence>
<dbReference type="InterPro" id="IPR046335">
    <property type="entry name" value="LacI/GalR-like_sensor"/>
</dbReference>